<comment type="caution">
    <text evidence="1">The sequence shown here is derived from an EMBL/GenBank/DDBJ whole genome shotgun (WGS) entry which is preliminary data.</text>
</comment>
<organism evidence="1 2">
    <name type="scientific">Prosthecobacter vanneervenii</name>
    <dbReference type="NCBI Taxonomy" id="48466"/>
    <lineage>
        <taxon>Bacteria</taxon>
        <taxon>Pseudomonadati</taxon>
        <taxon>Verrucomicrobiota</taxon>
        <taxon>Verrucomicrobiia</taxon>
        <taxon>Verrucomicrobiales</taxon>
        <taxon>Verrucomicrobiaceae</taxon>
        <taxon>Prosthecobacter</taxon>
    </lineage>
</organism>
<keyword evidence="2" id="KW-1185">Reference proteome</keyword>
<gene>
    <name evidence="1" type="ORF">HNQ65_001260</name>
</gene>
<dbReference type="RefSeq" id="WP_184338627.1">
    <property type="nucleotide sequence ID" value="NZ_JACHIG010000002.1"/>
</dbReference>
<dbReference type="EMBL" id="JACHIG010000002">
    <property type="protein sequence ID" value="MBB5031692.1"/>
    <property type="molecule type" value="Genomic_DNA"/>
</dbReference>
<dbReference type="PROSITE" id="PS51257">
    <property type="entry name" value="PROKAR_LIPOPROTEIN"/>
    <property type="match status" value="1"/>
</dbReference>
<accession>A0A7W7Y940</accession>
<protein>
    <recommendedName>
        <fullName evidence="3">Lipoprotein</fullName>
    </recommendedName>
</protein>
<evidence type="ECO:0000313" key="2">
    <source>
        <dbReference type="Proteomes" id="UP000590740"/>
    </source>
</evidence>
<dbReference type="AlphaFoldDB" id="A0A7W7Y940"/>
<reference evidence="1 2" key="1">
    <citation type="submission" date="2020-08" db="EMBL/GenBank/DDBJ databases">
        <title>Genomic Encyclopedia of Type Strains, Phase IV (KMG-IV): sequencing the most valuable type-strain genomes for metagenomic binning, comparative biology and taxonomic classification.</title>
        <authorList>
            <person name="Goeker M."/>
        </authorList>
    </citation>
    <scope>NUCLEOTIDE SEQUENCE [LARGE SCALE GENOMIC DNA]</scope>
    <source>
        <strain evidence="1 2">DSM 12252</strain>
    </source>
</reference>
<evidence type="ECO:0008006" key="3">
    <source>
        <dbReference type="Google" id="ProtNLM"/>
    </source>
</evidence>
<evidence type="ECO:0000313" key="1">
    <source>
        <dbReference type="EMBL" id="MBB5031692.1"/>
    </source>
</evidence>
<sequence length="178" mass="20416">MNTQRALDRCSSRIARPFTAVLLLGMLLTLSSCTSWRKQADYKKLNRRVLEDRYMRVIQLENQVDAKTLQSVTPKTSRNSRGRTELSGTPFWTAPQFEWIRSIDTAVMSAGERRRFKLKLIKKYGVGYVVFKPDPADTQFPLVGESDDEGFTMAELHRAFGPKLPPFSSLLQLSLRRN</sequence>
<proteinExistence type="predicted"/>
<dbReference type="Proteomes" id="UP000590740">
    <property type="component" value="Unassembled WGS sequence"/>
</dbReference>
<name>A0A7W7Y940_9BACT</name>